<dbReference type="InterPro" id="IPR050538">
    <property type="entry name" value="MAP_kinase_kinase_kinase"/>
</dbReference>
<evidence type="ECO:0000256" key="8">
    <source>
        <dbReference type="ARBA" id="ARBA00022741"/>
    </source>
</evidence>
<dbReference type="Pfam" id="PF00069">
    <property type="entry name" value="Pkinase"/>
    <property type="match status" value="1"/>
</dbReference>
<evidence type="ECO:0000313" key="18">
    <source>
        <dbReference type="Proteomes" id="UP001497457"/>
    </source>
</evidence>
<keyword evidence="8" id="KW-0547">Nucleotide-binding</keyword>
<dbReference type="SUPFAM" id="SSF52540">
    <property type="entry name" value="P-loop containing nucleoside triphosphate hydrolases"/>
    <property type="match status" value="1"/>
</dbReference>
<dbReference type="SUPFAM" id="SSF56112">
    <property type="entry name" value="Protein kinase-like (PK-like)"/>
    <property type="match status" value="1"/>
</dbReference>
<keyword evidence="12" id="KW-1133">Transmembrane helix</keyword>
<evidence type="ECO:0000256" key="13">
    <source>
        <dbReference type="ARBA" id="ARBA00023054"/>
    </source>
</evidence>
<dbReference type="InterPro" id="IPR036388">
    <property type="entry name" value="WH-like_DNA-bd_sf"/>
</dbReference>
<evidence type="ECO:0000256" key="1">
    <source>
        <dbReference type="ARBA" id="ARBA00006529"/>
    </source>
</evidence>
<dbReference type="InterPro" id="IPR032675">
    <property type="entry name" value="LRR_dom_sf"/>
</dbReference>
<comment type="similarity">
    <text evidence="2">Belongs to the disease resistance NB-LRR family.</text>
</comment>
<evidence type="ECO:0000256" key="15">
    <source>
        <dbReference type="SAM" id="MobiDB-lite"/>
    </source>
</evidence>
<evidence type="ECO:0000256" key="7">
    <source>
        <dbReference type="ARBA" id="ARBA00022737"/>
    </source>
</evidence>
<gene>
    <name evidence="17" type="ORF">URODEC1_LOCUS85774</name>
</gene>
<feature type="domain" description="Protein kinase" evidence="16">
    <location>
        <begin position="1097"/>
        <end position="1352"/>
    </location>
</feature>
<dbReference type="SUPFAM" id="SSF52058">
    <property type="entry name" value="L domain-like"/>
    <property type="match status" value="1"/>
</dbReference>
<keyword evidence="9" id="KW-0418">Kinase</keyword>
<name>A0ABC9DJJ8_9POAL</name>
<evidence type="ECO:0000256" key="10">
    <source>
        <dbReference type="ARBA" id="ARBA00022821"/>
    </source>
</evidence>
<dbReference type="Gene3D" id="3.80.10.10">
    <property type="entry name" value="Ribonuclease Inhibitor"/>
    <property type="match status" value="1"/>
</dbReference>
<evidence type="ECO:0000256" key="5">
    <source>
        <dbReference type="ARBA" id="ARBA00022679"/>
    </source>
</evidence>
<dbReference type="FunFam" id="1.10.10.10:FF:000322">
    <property type="entry name" value="Probable disease resistance protein At1g63360"/>
    <property type="match status" value="1"/>
</dbReference>
<dbReference type="InterPro" id="IPR002182">
    <property type="entry name" value="NB-ARC"/>
</dbReference>
<keyword evidence="11" id="KW-0067">ATP-binding</keyword>
<dbReference type="InterPro" id="IPR058922">
    <property type="entry name" value="WHD_DRP"/>
</dbReference>
<protein>
    <recommendedName>
        <fullName evidence="16">Protein kinase domain-containing protein</fullName>
    </recommendedName>
</protein>
<dbReference type="SMART" id="SM00220">
    <property type="entry name" value="S_TKc"/>
    <property type="match status" value="1"/>
</dbReference>
<keyword evidence="3" id="KW-0723">Serine/threonine-protein kinase</keyword>
<evidence type="ECO:0000256" key="12">
    <source>
        <dbReference type="ARBA" id="ARBA00022989"/>
    </source>
</evidence>
<dbReference type="PANTHER" id="PTHR48016">
    <property type="entry name" value="MAP KINASE KINASE KINASE SSK2-RELATED-RELATED"/>
    <property type="match status" value="1"/>
</dbReference>
<evidence type="ECO:0000256" key="2">
    <source>
        <dbReference type="ARBA" id="ARBA00008894"/>
    </source>
</evidence>
<evidence type="ECO:0000256" key="3">
    <source>
        <dbReference type="ARBA" id="ARBA00022527"/>
    </source>
</evidence>
<organism evidence="17 18">
    <name type="scientific">Urochloa decumbens</name>
    <dbReference type="NCBI Taxonomy" id="240449"/>
    <lineage>
        <taxon>Eukaryota</taxon>
        <taxon>Viridiplantae</taxon>
        <taxon>Streptophyta</taxon>
        <taxon>Embryophyta</taxon>
        <taxon>Tracheophyta</taxon>
        <taxon>Spermatophyta</taxon>
        <taxon>Magnoliopsida</taxon>
        <taxon>Liliopsida</taxon>
        <taxon>Poales</taxon>
        <taxon>Poaceae</taxon>
        <taxon>PACMAD clade</taxon>
        <taxon>Panicoideae</taxon>
        <taxon>Panicodae</taxon>
        <taxon>Paniceae</taxon>
        <taxon>Melinidinae</taxon>
        <taxon>Urochloa</taxon>
    </lineage>
</organism>
<evidence type="ECO:0000256" key="4">
    <source>
        <dbReference type="ARBA" id="ARBA00022614"/>
    </source>
</evidence>
<keyword evidence="10" id="KW-0611">Plant defense</keyword>
<dbReference type="EMBL" id="OZ075143">
    <property type="protein sequence ID" value="CAL5039855.1"/>
    <property type="molecule type" value="Genomic_DNA"/>
</dbReference>
<dbReference type="Pfam" id="PF00931">
    <property type="entry name" value="NB-ARC"/>
    <property type="match status" value="1"/>
</dbReference>
<dbReference type="Pfam" id="PF23598">
    <property type="entry name" value="LRR_14"/>
    <property type="match status" value="1"/>
</dbReference>
<dbReference type="PRINTS" id="PR00364">
    <property type="entry name" value="DISEASERSIST"/>
</dbReference>
<dbReference type="PROSITE" id="PS00108">
    <property type="entry name" value="PROTEIN_KINASE_ST"/>
    <property type="match status" value="1"/>
</dbReference>
<keyword evidence="5" id="KW-0808">Transferase</keyword>
<dbReference type="GO" id="GO:0042742">
    <property type="term" value="P:defense response to bacterium"/>
    <property type="evidence" value="ECO:0007669"/>
    <property type="project" value="UniProtKB-ARBA"/>
</dbReference>
<dbReference type="GO" id="GO:0002758">
    <property type="term" value="P:innate immune response-activating signaling pathway"/>
    <property type="evidence" value="ECO:0007669"/>
    <property type="project" value="UniProtKB-ARBA"/>
</dbReference>
<keyword evidence="14" id="KW-0472">Membrane</keyword>
<dbReference type="GO" id="GO:1902065">
    <property type="term" value="P:response to L-glutamate"/>
    <property type="evidence" value="ECO:0007669"/>
    <property type="project" value="UniProtKB-ARBA"/>
</dbReference>
<evidence type="ECO:0000259" key="16">
    <source>
        <dbReference type="PROSITE" id="PS50011"/>
    </source>
</evidence>
<sequence length="1363" mass="154423">MEAAVSFSMGAMVPVLSKLNLLLAPESRLRKQVKDGIRLLKEDLEEVSSALVDLSMLETPSLRAKCWMEEARELSYHMEDFVDDMLMRRDGDAKTRPVCRHRVGRVKIAQLPKPPRRSTRIAKISQLRAQVWQASERHERYQLDACCSSNDHMLTRHGRAPALHRDAANIVGIEDSRIKLIEVLNVEAEQHLKVISIVGPAGVGKTTLAKEIFRELRGQFELRAFVCVSRKIDMRRLLGSILCQVQPHRKLSSVAGPMQNLIDNIQEQLQDKRYLIVIDDLWEEMAWDILRGAFPEGNSCSRIVSTTENMNVARRCCGYIPNHIFKMKPLGIQDSGTLFFSRIFGSEQQCPDELKEVSYGIIRKCGGHPLALINLAGLLASQLNYSELWYHVHDRLCSILNRNHTVEEIQKQILNLCYSSLPDCLKTCLLYFNMYPEGYIMWKDHLVKQWIAEGFVNAAEGKDREKIAEGYFDELVNRGMIQSMKINCNDEASSFTVHHIILDLITHNSKQDGFIGAIDCSQTITGLSTKAHRLSIQSSSAKYAKQPARISMLQLRSLGFFGLLKCMPSIVEFKNLRVLILDCWGNHDGHMSLNLSRICILFQLKYLKISSDIMVELPAKMQGLHYLEILEIDARISAVPLDIVRLPSLLHLGLQDATKLPHGIGRIKSLNSLWYFDLRCNSEANIRSLGKLTNLCHLHLTCSAALSSDHLKRKLIPLVSSLRKFGNLKSLTLTPDGLRAAIFFDISSDISFPSIFLQRLELLPPICLFSTLPTGIGELHKLRIFKIVVKELQGNDIRNIARLPSLVVFSLYVRKALTGTVIFTTMSFPALKYFKFTCGVMCLAFQPGAMPNLQRLKLCFNAHRGENHSLVLNGIEHLLNLQEVAGRIGVLPGSDESNMRVLKLSFEDTIKKHPRRPRFNLQLVDFIEEEYPPFDKLHWTQQQEGSSGQHEIIEKDCAEDMNKQGNCRLSRAFDLPPDSRSSYHLKSDEDSKHHMPVSMLRDESAEPSALDLSHSVQDDMTRPAWDTVMSFAPTDIFCQDLSCYSDKEMFVTEDIFTFNGTGTYCSLTMSDDDTSSTTTEAKTISPDDRFKPKIKSWIRGAHLGHGSFGWVYEGISDEGYFFAVKELSSLDQGSDVQQCILALEQEIELLSQFEHKNIVQYYGTDKEESKLYIFVELITQGSLLSLYQKHRLRESQVSAYTRQILNGLVYLHEQNVVHGDIKCANILLHADGSAKLADFGLANEFQLSKFLPVRSCKGRVYWMAPEVINANRKYGPSADIWSLGCTVLEMLTRQIPFPNVEWTRALYMIGRGEQPPIPNYLSKGAQDFICQCVRAAPETRPSASQLLAHPFVDRRYTGEARNP</sequence>
<evidence type="ECO:0000256" key="9">
    <source>
        <dbReference type="ARBA" id="ARBA00022777"/>
    </source>
</evidence>
<dbReference type="InterPro" id="IPR008271">
    <property type="entry name" value="Ser/Thr_kinase_AS"/>
</dbReference>
<keyword evidence="7" id="KW-0677">Repeat</keyword>
<proteinExistence type="inferred from homology"/>
<evidence type="ECO:0000313" key="17">
    <source>
        <dbReference type="EMBL" id="CAL5039855.1"/>
    </source>
</evidence>
<keyword evidence="6" id="KW-0812">Transmembrane</keyword>
<dbReference type="Pfam" id="PF23559">
    <property type="entry name" value="WHD_DRP"/>
    <property type="match status" value="1"/>
</dbReference>
<dbReference type="Gene3D" id="1.10.10.10">
    <property type="entry name" value="Winged helix-like DNA-binding domain superfamily/Winged helix DNA-binding domain"/>
    <property type="match status" value="1"/>
</dbReference>
<accession>A0ABC9DJJ8</accession>
<dbReference type="Gene3D" id="3.40.50.300">
    <property type="entry name" value="P-loop containing nucleotide triphosphate hydrolases"/>
    <property type="match status" value="1"/>
</dbReference>
<keyword evidence="4" id="KW-0433">Leucine-rich repeat</keyword>
<comment type="similarity">
    <text evidence="1">Belongs to the protein kinase superfamily. STE Ser/Thr protein kinase family. MAP kinase kinase kinase subfamily.</text>
</comment>
<keyword evidence="13" id="KW-0175">Coiled coil</keyword>
<dbReference type="GO" id="GO:0005524">
    <property type="term" value="F:ATP binding"/>
    <property type="evidence" value="ECO:0007669"/>
    <property type="project" value="UniProtKB-KW"/>
</dbReference>
<dbReference type="InterPro" id="IPR041118">
    <property type="entry name" value="Rx_N"/>
</dbReference>
<dbReference type="GO" id="GO:0009626">
    <property type="term" value="P:plant-type hypersensitive response"/>
    <property type="evidence" value="ECO:0007669"/>
    <property type="project" value="UniProtKB-ARBA"/>
</dbReference>
<dbReference type="InterPro" id="IPR027417">
    <property type="entry name" value="P-loop_NTPase"/>
</dbReference>
<dbReference type="PANTHER" id="PTHR48016:SF19">
    <property type="entry name" value="PROTEIN KINASE 1, PUTATIVE, EXPRESSED-RELATED"/>
    <property type="match status" value="1"/>
</dbReference>
<dbReference type="InterPro" id="IPR000719">
    <property type="entry name" value="Prot_kinase_dom"/>
</dbReference>
<dbReference type="InterPro" id="IPR055414">
    <property type="entry name" value="LRR_R13L4/SHOC2-like"/>
</dbReference>
<feature type="region of interest" description="Disordered" evidence="15">
    <location>
        <begin position="978"/>
        <end position="1013"/>
    </location>
</feature>
<evidence type="ECO:0000256" key="11">
    <source>
        <dbReference type="ARBA" id="ARBA00022840"/>
    </source>
</evidence>
<keyword evidence="18" id="KW-1185">Reference proteome</keyword>
<dbReference type="Pfam" id="PF18052">
    <property type="entry name" value="Rx_N"/>
    <property type="match status" value="1"/>
</dbReference>
<evidence type="ECO:0000256" key="6">
    <source>
        <dbReference type="ARBA" id="ARBA00022692"/>
    </source>
</evidence>
<dbReference type="Gene3D" id="1.10.510.10">
    <property type="entry name" value="Transferase(Phosphotransferase) domain 1"/>
    <property type="match status" value="1"/>
</dbReference>
<dbReference type="PROSITE" id="PS50011">
    <property type="entry name" value="PROTEIN_KINASE_DOM"/>
    <property type="match status" value="1"/>
</dbReference>
<dbReference type="Proteomes" id="UP001497457">
    <property type="component" value="Chromosome 33rd"/>
</dbReference>
<dbReference type="InterPro" id="IPR011009">
    <property type="entry name" value="Kinase-like_dom_sf"/>
</dbReference>
<reference evidence="18" key="1">
    <citation type="submission" date="2024-06" db="EMBL/GenBank/DDBJ databases">
        <authorList>
            <person name="Ryan C."/>
        </authorList>
    </citation>
    <scope>NUCLEOTIDE SEQUENCE [LARGE SCALE GENOMIC DNA]</scope>
</reference>
<evidence type="ECO:0000256" key="14">
    <source>
        <dbReference type="ARBA" id="ARBA00023136"/>
    </source>
</evidence>
<dbReference type="Gene3D" id="1.20.5.4130">
    <property type="match status" value="1"/>
</dbReference>
<dbReference type="FunFam" id="1.10.510.10:FF:000359">
    <property type="entry name" value="Mitogen-activated protein kinase 1, putative, expressed"/>
    <property type="match status" value="1"/>
</dbReference>
<reference evidence="17 18" key="2">
    <citation type="submission" date="2024-10" db="EMBL/GenBank/DDBJ databases">
        <authorList>
            <person name="Ryan C."/>
        </authorList>
    </citation>
    <scope>NUCLEOTIDE SEQUENCE [LARGE SCALE GENOMIC DNA]</scope>
</reference>
<dbReference type="GO" id="GO:0004674">
    <property type="term" value="F:protein serine/threonine kinase activity"/>
    <property type="evidence" value="ECO:0007669"/>
    <property type="project" value="UniProtKB-KW"/>
</dbReference>